<evidence type="ECO:0000313" key="1">
    <source>
        <dbReference type="EMBL" id="AEG14697.1"/>
    </source>
</evidence>
<sequence length="107" mass="11803">MSNPVRPKKIPVVIGERQYHLFFSLNSFALLEDYYQTVEECLNALAKGSIKALRAVLYAGLAHEDPELTPEKVGELLTLADLPSLGEQLTQALISAMPEVPKNVPLQ</sequence>
<organism evidence="1 2">
    <name type="scientific">Desulfofundulus kuznetsovii (strain DSM 6115 / VKM B-1805 / 17)</name>
    <name type="common">Desulfotomaculum kuznetsovii</name>
    <dbReference type="NCBI Taxonomy" id="760568"/>
    <lineage>
        <taxon>Bacteria</taxon>
        <taxon>Bacillati</taxon>
        <taxon>Bacillota</taxon>
        <taxon>Clostridia</taxon>
        <taxon>Eubacteriales</taxon>
        <taxon>Peptococcaceae</taxon>
        <taxon>Desulfofundulus</taxon>
    </lineage>
</organism>
<dbReference type="RefSeq" id="WP_013822212.1">
    <property type="nucleotide sequence ID" value="NC_015573.1"/>
</dbReference>
<evidence type="ECO:0000313" key="2">
    <source>
        <dbReference type="Proteomes" id="UP000009229"/>
    </source>
</evidence>
<gene>
    <name evidence="1" type="ordered locus">Desku_1110</name>
</gene>
<proteinExistence type="predicted"/>
<dbReference type="EMBL" id="CP002770">
    <property type="protein sequence ID" value="AEG14697.1"/>
    <property type="molecule type" value="Genomic_DNA"/>
</dbReference>
<reference evidence="2" key="1">
    <citation type="submission" date="2011-05" db="EMBL/GenBank/DDBJ databases">
        <title>Complete sequence of Desulfotomaculum kuznetsovii DSM 6115.</title>
        <authorList>
            <person name="Lucas S."/>
            <person name="Han J."/>
            <person name="Lapidus A."/>
            <person name="Cheng J.-F."/>
            <person name="Goodwin L."/>
            <person name="Pitluck S."/>
            <person name="Peters L."/>
            <person name="Mikhailova N."/>
            <person name="Lu M."/>
            <person name="Saunders E."/>
            <person name="Han C."/>
            <person name="Tapia R."/>
            <person name="Land M."/>
            <person name="Hauser L."/>
            <person name="Kyrpides N."/>
            <person name="Ivanova N."/>
            <person name="Pagani I."/>
            <person name="Nazina T."/>
            <person name="Ivanova A."/>
            <person name="Parshina S."/>
            <person name="Kuever J."/>
            <person name="Muyzer G."/>
            <person name="Plugge C."/>
            <person name="Stams A."/>
            <person name="Woyke T."/>
        </authorList>
    </citation>
    <scope>NUCLEOTIDE SEQUENCE [LARGE SCALE GENOMIC DNA]</scope>
    <source>
        <strain evidence="2">DSM 6115 / VKM B-1805 / 17</strain>
    </source>
</reference>
<accession>A0AAU8PM90</accession>
<dbReference type="KEGG" id="dku:Desku_1110"/>
<keyword evidence="2" id="KW-1185">Reference proteome</keyword>
<name>A0AAU8PM90_DESK7</name>
<protein>
    <recommendedName>
        <fullName evidence="3">Phage tail tube protein, GTA-gp10</fullName>
    </recommendedName>
</protein>
<evidence type="ECO:0008006" key="3">
    <source>
        <dbReference type="Google" id="ProtNLM"/>
    </source>
</evidence>
<dbReference type="Proteomes" id="UP000009229">
    <property type="component" value="Chromosome"/>
</dbReference>
<dbReference type="AlphaFoldDB" id="A0AAU8PM90"/>